<dbReference type="EMBL" id="JANRHA010000019">
    <property type="protein sequence ID" value="MDG3016924.1"/>
    <property type="molecule type" value="Genomic_DNA"/>
</dbReference>
<protein>
    <recommendedName>
        <fullName evidence="3">DUF3291 domain-containing protein</fullName>
    </recommendedName>
</protein>
<keyword evidence="2" id="KW-1185">Reference proteome</keyword>
<name>A0A9X4RFS3_9ACTN</name>
<organism evidence="1 2">
    <name type="scientific">Speluncibacter jeojiensis</name>
    <dbReference type="NCBI Taxonomy" id="2710754"/>
    <lineage>
        <taxon>Bacteria</taxon>
        <taxon>Bacillati</taxon>
        <taxon>Actinomycetota</taxon>
        <taxon>Actinomycetes</taxon>
        <taxon>Mycobacteriales</taxon>
        <taxon>Speluncibacteraceae</taxon>
        <taxon>Speluncibacter</taxon>
    </lineage>
</organism>
<evidence type="ECO:0000313" key="1">
    <source>
        <dbReference type="EMBL" id="MDG3016924.1"/>
    </source>
</evidence>
<dbReference type="SUPFAM" id="SSF54909">
    <property type="entry name" value="Dimeric alpha+beta barrel"/>
    <property type="match status" value="1"/>
</dbReference>
<dbReference type="Proteomes" id="UP001152755">
    <property type="component" value="Unassembled WGS sequence"/>
</dbReference>
<gene>
    <name evidence="1" type="ORF">NVS88_20430</name>
</gene>
<proteinExistence type="predicted"/>
<sequence length="129" mass="14219">MPTIPWTTPKDAAIPPEVVVMASRFDLQSLAQVPAFLRAAMRIRAQMLGAPGVVGLSLIARPLHKTFFTLSAWSDRGALDKAVAHRPHVDTMTNFHPKMAGSTFAFWTAPGTSLPLQWPEAMRRLDAER</sequence>
<dbReference type="RefSeq" id="WP_277830283.1">
    <property type="nucleotide sequence ID" value="NZ_JAAIVF010000001.1"/>
</dbReference>
<evidence type="ECO:0008006" key="3">
    <source>
        <dbReference type="Google" id="ProtNLM"/>
    </source>
</evidence>
<evidence type="ECO:0000313" key="2">
    <source>
        <dbReference type="Proteomes" id="UP001152755"/>
    </source>
</evidence>
<reference evidence="1" key="1">
    <citation type="submission" date="2022-08" db="EMBL/GenBank/DDBJ databases">
        <title>Genome analysis of Corynebacteriales strain.</title>
        <authorList>
            <person name="Lee S.D."/>
        </authorList>
    </citation>
    <scope>NUCLEOTIDE SEQUENCE</scope>
    <source>
        <strain evidence="1">D3-21</strain>
    </source>
</reference>
<comment type="caution">
    <text evidence="1">The sequence shown here is derived from an EMBL/GenBank/DDBJ whole genome shotgun (WGS) entry which is preliminary data.</text>
</comment>
<accession>A0A9X4RFS3</accession>
<dbReference type="Gene3D" id="3.30.70.100">
    <property type="match status" value="1"/>
</dbReference>
<dbReference type="InterPro" id="IPR011008">
    <property type="entry name" value="Dimeric_a/b-barrel"/>
</dbReference>
<dbReference type="AlphaFoldDB" id="A0A9X4RFS3"/>